<evidence type="ECO:0000313" key="2">
    <source>
        <dbReference type="EMBL" id="KPJ19973.1"/>
    </source>
</evidence>
<organism evidence="2 3">
    <name type="scientific">Papilio machaon</name>
    <name type="common">Old World swallowtail butterfly</name>
    <dbReference type="NCBI Taxonomy" id="76193"/>
    <lineage>
        <taxon>Eukaryota</taxon>
        <taxon>Metazoa</taxon>
        <taxon>Ecdysozoa</taxon>
        <taxon>Arthropoda</taxon>
        <taxon>Hexapoda</taxon>
        <taxon>Insecta</taxon>
        <taxon>Pterygota</taxon>
        <taxon>Neoptera</taxon>
        <taxon>Endopterygota</taxon>
        <taxon>Lepidoptera</taxon>
        <taxon>Glossata</taxon>
        <taxon>Ditrysia</taxon>
        <taxon>Papilionoidea</taxon>
        <taxon>Papilionidae</taxon>
        <taxon>Papilioninae</taxon>
        <taxon>Papilio</taxon>
    </lineage>
</organism>
<keyword evidence="3" id="KW-1185">Reference proteome</keyword>
<dbReference type="Proteomes" id="UP000053240">
    <property type="component" value="Unassembled WGS sequence"/>
</dbReference>
<accession>A0A0N1PJD4</accession>
<reference evidence="2 3" key="1">
    <citation type="journal article" date="2015" name="Nat. Commun.">
        <title>Outbred genome sequencing and CRISPR/Cas9 gene editing in butterflies.</title>
        <authorList>
            <person name="Li X."/>
            <person name="Fan D."/>
            <person name="Zhang W."/>
            <person name="Liu G."/>
            <person name="Zhang L."/>
            <person name="Zhao L."/>
            <person name="Fang X."/>
            <person name="Chen L."/>
            <person name="Dong Y."/>
            <person name="Chen Y."/>
            <person name="Ding Y."/>
            <person name="Zhao R."/>
            <person name="Feng M."/>
            <person name="Zhu Y."/>
            <person name="Feng Y."/>
            <person name="Jiang X."/>
            <person name="Zhu D."/>
            <person name="Xiang H."/>
            <person name="Feng X."/>
            <person name="Li S."/>
            <person name="Wang J."/>
            <person name="Zhang G."/>
            <person name="Kronforst M.R."/>
            <person name="Wang W."/>
        </authorList>
    </citation>
    <scope>NUCLEOTIDE SEQUENCE [LARGE SCALE GENOMIC DNA]</scope>
    <source>
        <strain evidence="2">Ya'a_city_454_Pm</strain>
        <tissue evidence="2">Whole body</tissue>
    </source>
</reference>
<dbReference type="AlphaFoldDB" id="A0A0N1PJD4"/>
<name>A0A0N1PJD4_PAPMA</name>
<dbReference type="EMBL" id="KQ459781">
    <property type="protein sequence ID" value="KPJ19973.1"/>
    <property type="molecule type" value="Genomic_DNA"/>
</dbReference>
<evidence type="ECO:0000256" key="1">
    <source>
        <dbReference type="SAM" id="MobiDB-lite"/>
    </source>
</evidence>
<protein>
    <submittedName>
        <fullName evidence="2">Uncharacterized protein</fullName>
    </submittedName>
</protein>
<evidence type="ECO:0000313" key="3">
    <source>
        <dbReference type="Proteomes" id="UP000053240"/>
    </source>
</evidence>
<gene>
    <name evidence="2" type="ORF">RR48_02532</name>
</gene>
<dbReference type="InParanoid" id="A0A0N1PJD4"/>
<sequence length="181" mass="20182">MATGFVSSQSRHYTAAFSRPHLSVGCKQPAVAHDASRTMTSPRERRDDDNVELLPLKSVLVNNNYKEDEAYYPPTPAFQPHPSTSNLYEYTLLSKRTPVSKRLLRASQPAPTPLLTLCGAPPPSRKREELAALANLRKKVAPALLHQDRQQFACDQPWGSRHSVQSIATEHASQTITRDLL</sequence>
<feature type="region of interest" description="Disordered" evidence="1">
    <location>
        <begin position="28"/>
        <end position="47"/>
    </location>
</feature>
<proteinExistence type="predicted"/>